<feature type="region of interest" description="Disordered" evidence="1">
    <location>
        <begin position="83"/>
        <end position="181"/>
    </location>
</feature>
<evidence type="ECO:0000313" key="2">
    <source>
        <dbReference type="EMBL" id="KAF5179846.1"/>
    </source>
</evidence>
<gene>
    <name evidence="2" type="ORF">FRX31_030570</name>
</gene>
<name>A0A7J6V4F5_THATH</name>
<dbReference type="EMBL" id="JABWDY010038255">
    <property type="protein sequence ID" value="KAF5179846.1"/>
    <property type="molecule type" value="Genomic_DNA"/>
</dbReference>
<feature type="compositionally biased region" description="Polar residues" evidence="1">
    <location>
        <begin position="221"/>
        <end position="259"/>
    </location>
</feature>
<protein>
    <submittedName>
        <fullName evidence="2">Uncharacterized protein</fullName>
    </submittedName>
</protein>
<dbReference type="AlphaFoldDB" id="A0A7J6V4F5"/>
<dbReference type="PANTHER" id="PTHR31286:SF180">
    <property type="entry name" value="OS10G0362600 PROTEIN"/>
    <property type="match status" value="1"/>
</dbReference>
<sequence>MAFTRPDVARMCVEMNIDEELQEAVWIEGHNYNGFWQPLFYPNFLYCSHCSKIGHSFKNCRKRRAMDKNKGKDTENDTQAVPLALPKQPNHPRGTIHPKHAYKATGNLFPSTPTDNQVLQEENPTPPTGDTDLQDINNIESAKDDPTGHPGTSNTYTPPTDQTGITHAHTPPVIQSPSHTHVSPDAIIQTSNSFDAFMENDKDQNDTNEGILPHTPCLGKQPSTSMACTLQQGATTPTPMQKETSSTSNPSRKNTSSPSAYHMGFLERQSRLPSIFSPKNLSSIPIQTPRTKDSSPLLHNSIINSKEQPSYNIYNEEFPPLTKDLNTFEDTTQGKRAEPSYGSDSEILSHSLSKSDPLDKRPASRAKALARG</sequence>
<keyword evidence="3" id="KW-1185">Reference proteome</keyword>
<feature type="compositionally biased region" description="Polar residues" evidence="1">
    <location>
        <begin position="342"/>
        <end position="354"/>
    </location>
</feature>
<evidence type="ECO:0000256" key="1">
    <source>
        <dbReference type="SAM" id="MobiDB-lite"/>
    </source>
</evidence>
<comment type="caution">
    <text evidence="2">The sequence shown here is derived from an EMBL/GenBank/DDBJ whole genome shotgun (WGS) entry which is preliminary data.</text>
</comment>
<dbReference type="Proteomes" id="UP000554482">
    <property type="component" value="Unassembled WGS sequence"/>
</dbReference>
<feature type="compositionally biased region" description="Polar residues" evidence="1">
    <location>
        <begin position="278"/>
        <end position="289"/>
    </location>
</feature>
<accession>A0A7J6V4F5</accession>
<evidence type="ECO:0000313" key="3">
    <source>
        <dbReference type="Proteomes" id="UP000554482"/>
    </source>
</evidence>
<feature type="compositionally biased region" description="Polar residues" evidence="1">
    <location>
        <begin position="150"/>
        <end position="165"/>
    </location>
</feature>
<feature type="region of interest" description="Disordered" evidence="1">
    <location>
        <begin position="322"/>
        <end position="372"/>
    </location>
</feature>
<dbReference type="PANTHER" id="PTHR31286">
    <property type="entry name" value="GLYCINE-RICH CELL WALL STRUCTURAL PROTEIN 1.8-LIKE"/>
    <property type="match status" value="1"/>
</dbReference>
<feature type="region of interest" description="Disordered" evidence="1">
    <location>
        <begin position="198"/>
        <end position="259"/>
    </location>
</feature>
<organism evidence="2 3">
    <name type="scientific">Thalictrum thalictroides</name>
    <name type="common">Rue-anemone</name>
    <name type="synonym">Anemone thalictroides</name>
    <dbReference type="NCBI Taxonomy" id="46969"/>
    <lineage>
        <taxon>Eukaryota</taxon>
        <taxon>Viridiplantae</taxon>
        <taxon>Streptophyta</taxon>
        <taxon>Embryophyta</taxon>
        <taxon>Tracheophyta</taxon>
        <taxon>Spermatophyta</taxon>
        <taxon>Magnoliopsida</taxon>
        <taxon>Ranunculales</taxon>
        <taxon>Ranunculaceae</taxon>
        <taxon>Thalictroideae</taxon>
        <taxon>Thalictrum</taxon>
    </lineage>
</organism>
<feature type="compositionally biased region" description="Polar residues" evidence="1">
    <location>
        <begin position="108"/>
        <end position="123"/>
    </location>
</feature>
<dbReference type="InterPro" id="IPR040256">
    <property type="entry name" value="At4g02000-like"/>
</dbReference>
<reference evidence="2 3" key="1">
    <citation type="submission" date="2020-06" db="EMBL/GenBank/DDBJ databases">
        <title>Transcriptomic and genomic resources for Thalictrum thalictroides and T. hernandezii: Facilitating candidate gene discovery in an emerging model plant lineage.</title>
        <authorList>
            <person name="Arias T."/>
            <person name="Riano-Pachon D.M."/>
            <person name="Di Stilio V.S."/>
        </authorList>
    </citation>
    <scope>NUCLEOTIDE SEQUENCE [LARGE SCALE GENOMIC DNA]</scope>
    <source>
        <strain evidence="3">cv. WT478/WT964</strain>
        <tissue evidence="2">Leaves</tissue>
    </source>
</reference>
<proteinExistence type="predicted"/>
<feature type="region of interest" description="Disordered" evidence="1">
    <location>
        <begin position="278"/>
        <end position="297"/>
    </location>
</feature>